<evidence type="ECO:0000256" key="2">
    <source>
        <dbReference type="ARBA" id="ARBA00007533"/>
    </source>
</evidence>
<dbReference type="GO" id="GO:0005829">
    <property type="term" value="C:cytosol"/>
    <property type="evidence" value="ECO:0007669"/>
    <property type="project" value="TreeGrafter"/>
</dbReference>
<comment type="caution">
    <text evidence="14">The sequence shown here is derived from an EMBL/GenBank/DDBJ whole genome shotgun (WGS) entry which is preliminary data.</text>
</comment>
<dbReference type="GO" id="GO:0004359">
    <property type="term" value="F:glutaminase activity"/>
    <property type="evidence" value="ECO:0007669"/>
    <property type="project" value="RHEA"/>
</dbReference>
<feature type="domain" description="CTP synthase N-terminal" evidence="13">
    <location>
        <begin position="3"/>
        <end position="267"/>
    </location>
</feature>
<dbReference type="STRING" id="765420.OSCT_1052"/>
<feature type="active site" evidence="11">
    <location>
        <position position="507"/>
    </location>
</feature>
<dbReference type="GO" id="GO:0097268">
    <property type="term" value="C:cytoophidium"/>
    <property type="evidence" value="ECO:0007669"/>
    <property type="project" value="UniProtKB-ARBA"/>
</dbReference>
<comment type="pathway">
    <text evidence="1 11">Pyrimidine metabolism; CTP biosynthesis via de novo pathway; CTP from UDP: step 2/2.</text>
</comment>
<dbReference type="InterPro" id="IPR033828">
    <property type="entry name" value="GATase1_CTP_Synthase"/>
</dbReference>
<evidence type="ECO:0000256" key="8">
    <source>
        <dbReference type="ARBA" id="ARBA00022962"/>
    </source>
</evidence>
<feature type="binding site" evidence="11">
    <location>
        <position position="224"/>
    </location>
    <ligand>
        <name>UTP</name>
        <dbReference type="ChEBI" id="CHEBI:46398"/>
    </ligand>
</feature>
<comment type="activity regulation">
    <text evidence="11">Allosterically activated by GTP, when glutamine is the substrate; GTP has no effect on the reaction when ammonia is the substrate. The allosteric effector GTP functions by stabilizing the protein conformation that binds the tetrahedral intermediate(s) formed during glutamine hydrolysis. Inhibited by the product CTP, via allosteric rather than competitive inhibition.</text>
</comment>
<dbReference type="EMBL" id="ADVR01000027">
    <property type="protein sequence ID" value="EFO81088.1"/>
    <property type="molecule type" value="Genomic_DNA"/>
</dbReference>
<dbReference type="AlphaFoldDB" id="E1ICK1"/>
<feature type="binding site" evidence="11">
    <location>
        <position position="71"/>
    </location>
    <ligand>
        <name>ATP</name>
        <dbReference type="ChEBI" id="CHEBI:30616"/>
    </ligand>
</feature>
<evidence type="ECO:0000256" key="3">
    <source>
        <dbReference type="ARBA" id="ARBA00022598"/>
    </source>
</evidence>
<evidence type="ECO:0000256" key="7">
    <source>
        <dbReference type="ARBA" id="ARBA00022842"/>
    </source>
</evidence>
<dbReference type="PROSITE" id="PS51273">
    <property type="entry name" value="GATASE_TYPE_1"/>
    <property type="match status" value="1"/>
</dbReference>
<dbReference type="GO" id="GO:0005524">
    <property type="term" value="F:ATP binding"/>
    <property type="evidence" value="ECO:0007669"/>
    <property type="project" value="UniProtKB-KW"/>
</dbReference>
<dbReference type="CDD" id="cd01746">
    <property type="entry name" value="GATase1_CTP_Synthase"/>
    <property type="match status" value="1"/>
</dbReference>
<comment type="catalytic activity">
    <reaction evidence="10 11">
        <text>UTP + L-glutamine + ATP + H2O = CTP + L-glutamate + ADP + phosphate + 2 H(+)</text>
        <dbReference type="Rhea" id="RHEA:26426"/>
        <dbReference type="ChEBI" id="CHEBI:15377"/>
        <dbReference type="ChEBI" id="CHEBI:15378"/>
        <dbReference type="ChEBI" id="CHEBI:29985"/>
        <dbReference type="ChEBI" id="CHEBI:30616"/>
        <dbReference type="ChEBI" id="CHEBI:37563"/>
        <dbReference type="ChEBI" id="CHEBI:43474"/>
        <dbReference type="ChEBI" id="CHEBI:46398"/>
        <dbReference type="ChEBI" id="CHEBI:58359"/>
        <dbReference type="ChEBI" id="CHEBI:456216"/>
        <dbReference type="EC" id="6.3.4.2"/>
    </reaction>
</comment>
<keyword evidence="7 11" id="KW-0460">Magnesium</keyword>
<comment type="catalytic activity">
    <reaction evidence="11">
        <text>UTP + NH4(+) + ATP = CTP + ADP + phosphate + 2 H(+)</text>
        <dbReference type="Rhea" id="RHEA:16597"/>
        <dbReference type="ChEBI" id="CHEBI:15378"/>
        <dbReference type="ChEBI" id="CHEBI:28938"/>
        <dbReference type="ChEBI" id="CHEBI:30616"/>
        <dbReference type="ChEBI" id="CHEBI:37563"/>
        <dbReference type="ChEBI" id="CHEBI:43474"/>
        <dbReference type="ChEBI" id="CHEBI:46398"/>
        <dbReference type="ChEBI" id="CHEBI:456216"/>
    </reaction>
</comment>
<feature type="binding site" evidence="11">
    <location>
        <position position="405"/>
    </location>
    <ligand>
        <name>L-glutamine</name>
        <dbReference type="ChEBI" id="CHEBI:58359"/>
    </ligand>
</feature>
<evidence type="ECO:0000256" key="11">
    <source>
        <dbReference type="HAMAP-Rule" id="MF_01227"/>
    </source>
</evidence>
<dbReference type="GO" id="GO:0042802">
    <property type="term" value="F:identical protein binding"/>
    <property type="evidence" value="ECO:0007669"/>
    <property type="project" value="TreeGrafter"/>
</dbReference>
<evidence type="ECO:0000256" key="9">
    <source>
        <dbReference type="ARBA" id="ARBA00022975"/>
    </source>
</evidence>
<dbReference type="eggNOG" id="COG0504">
    <property type="taxonomic scope" value="Bacteria"/>
</dbReference>
<feature type="binding site" evidence="11">
    <location>
        <position position="224"/>
    </location>
    <ligand>
        <name>CTP</name>
        <dbReference type="ChEBI" id="CHEBI:37563"/>
        <note>allosteric inhibitor</note>
    </ligand>
</feature>
<feature type="binding site" evidence="11">
    <location>
        <position position="141"/>
    </location>
    <ligand>
        <name>Mg(2+)</name>
        <dbReference type="ChEBI" id="CHEBI:18420"/>
    </ligand>
</feature>
<evidence type="ECO:0000256" key="4">
    <source>
        <dbReference type="ARBA" id="ARBA00022723"/>
    </source>
</evidence>
<evidence type="ECO:0000259" key="13">
    <source>
        <dbReference type="Pfam" id="PF06418"/>
    </source>
</evidence>
<accession>E1ICK1</accession>
<evidence type="ECO:0000256" key="6">
    <source>
        <dbReference type="ARBA" id="ARBA00022840"/>
    </source>
</evidence>
<evidence type="ECO:0000313" key="14">
    <source>
        <dbReference type="EMBL" id="EFO81088.1"/>
    </source>
</evidence>
<evidence type="ECO:0000313" key="15">
    <source>
        <dbReference type="Proteomes" id="UP000054010"/>
    </source>
</evidence>
<keyword evidence="4 11" id="KW-0479">Metal-binding</keyword>
<comment type="function">
    <text evidence="11">Catalyzes the ATP-dependent amination of UTP to CTP with either L-glutamine or ammonia as the source of nitrogen. Regulates intracellular CTP levels through interactions with the four ribonucleotide triphosphates.</text>
</comment>
<comment type="miscellaneous">
    <text evidence="11">CTPSs have evolved a hybrid strategy for distinguishing between UTP and CTP. The overlapping regions of the product feedback inhibitory and substrate sites recognize a common feature in both compounds, the triphosphate moiety. To differentiate isosteric substrate and product pyrimidine rings, an additional pocket far from the expected kinase/ligase catalytic site, specifically recognizes the cytosine and ribose portions of the product inhibitor.</text>
</comment>
<feature type="binding site" evidence="11">
    <location>
        <position position="13"/>
    </location>
    <ligand>
        <name>UTP</name>
        <dbReference type="ChEBI" id="CHEBI:46398"/>
    </ligand>
</feature>
<feature type="binding site" evidence="11">
    <location>
        <begin position="14"/>
        <end position="19"/>
    </location>
    <ligand>
        <name>ATP</name>
        <dbReference type="ChEBI" id="CHEBI:30616"/>
    </ligand>
</feature>
<protein>
    <recommendedName>
        <fullName evidence="11">CTP synthase</fullName>
        <ecNumber evidence="11">6.3.4.2</ecNumber>
    </recommendedName>
    <alternativeName>
        <fullName evidence="11">Cytidine 5'-triphosphate synthase</fullName>
    </alternativeName>
    <alternativeName>
        <fullName evidence="11">Cytidine triphosphate synthetase</fullName>
        <shortName evidence="11">CTP synthetase</shortName>
        <shortName evidence="11">CTPS</shortName>
    </alternativeName>
    <alternativeName>
        <fullName evidence="11">UTP--ammonia ligase</fullName>
    </alternativeName>
</protein>
<evidence type="ECO:0000256" key="1">
    <source>
        <dbReference type="ARBA" id="ARBA00005171"/>
    </source>
</evidence>
<sequence length="559" mass="62100">MAKYIFVTGGVVSSVGKGISVASIGRLLKSRGLRVSILKLDPYLNVDPGTMSPYQHGEVFVTEDGAETDLDLGHYERFIDENLSRLSNVTTGQIYSAVIQKERRGDYLGGTIQVIPHITDEIKSRIAAVGKSSHADVVIVEIGGTVGDIEGLPFLEAIRQMRKEYGRDNVLYIHVTLLPHIGSTEELKTKPTQHSVMALRGVGITADVILCRADFAISEEIRDKVAFFADVDTRAVIPVQTVDSIYEVPLVLEEAGLGEYLCDRLGLVRDQPDLTQWLELVKLIKQPKRVVTVALVGKYVELRDAYMSVVESLRHAGLHQELDIDIRWVAAEQIEREGPERLLANVFGIVVPGGFGDRGIEGKIMAADYARVNNIPYLGLCLGMQCATIAFARQVLGTNAVNSTEFDPQVEHPVIDLMPDQRDVTNKGGTMRLGIYPCVLEPGTRAAEAYGETEVQERHRHRFEFNNQYRSQLEAAGLVISGHSPDNRLVEIIELRDHPWFVASQFHPEFLSRPNKPHPLFREFVAAAARTLRAGEVEQLRLSEPEDSHAVRAWVALEM</sequence>
<dbReference type="Gene3D" id="3.40.50.300">
    <property type="entry name" value="P-loop containing nucleotide triphosphate hydrolases"/>
    <property type="match status" value="1"/>
</dbReference>
<feature type="active site" description="Nucleophile; for glutamine hydrolysis" evidence="11">
    <location>
        <position position="381"/>
    </location>
</feature>
<dbReference type="SUPFAM" id="SSF52317">
    <property type="entry name" value="Class I glutamine amidotransferase-like"/>
    <property type="match status" value="1"/>
</dbReference>
<dbReference type="FunFam" id="3.40.50.300:FF:000009">
    <property type="entry name" value="CTP synthase"/>
    <property type="match status" value="1"/>
</dbReference>
<dbReference type="GO" id="GO:0046872">
    <property type="term" value="F:metal ion binding"/>
    <property type="evidence" value="ECO:0007669"/>
    <property type="project" value="UniProtKB-KW"/>
</dbReference>
<keyword evidence="6 11" id="KW-0067">ATP-binding</keyword>
<comment type="subunit">
    <text evidence="11">Homotetramer.</text>
</comment>
<dbReference type="NCBIfam" id="NF003792">
    <property type="entry name" value="PRK05380.1"/>
    <property type="match status" value="1"/>
</dbReference>
<dbReference type="InterPro" id="IPR017926">
    <property type="entry name" value="GATASE"/>
</dbReference>
<comment type="similarity">
    <text evidence="2 11">Belongs to the CTP synthase family.</text>
</comment>
<dbReference type="HOGENOM" id="CLU_011675_5_0_0"/>
<keyword evidence="15" id="KW-1185">Reference proteome</keyword>
<feature type="domain" description="Glutamine amidotransferase" evidence="12">
    <location>
        <begin position="302"/>
        <end position="526"/>
    </location>
</feature>
<proteinExistence type="inferred from homology"/>
<feature type="binding site" evidence="11">
    <location>
        <position position="71"/>
    </location>
    <ligand>
        <name>Mg(2+)</name>
        <dbReference type="ChEBI" id="CHEBI:18420"/>
    </ligand>
</feature>
<feature type="binding site" evidence="11">
    <location>
        <begin position="188"/>
        <end position="193"/>
    </location>
    <ligand>
        <name>UTP</name>
        <dbReference type="ChEBI" id="CHEBI:46398"/>
    </ligand>
</feature>
<dbReference type="InterPro" id="IPR004468">
    <property type="entry name" value="CTP_synthase"/>
</dbReference>
<feature type="binding site" evidence="11">
    <location>
        <begin position="188"/>
        <end position="193"/>
    </location>
    <ligand>
        <name>CTP</name>
        <dbReference type="ChEBI" id="CHEBI:37563"/>
        <note>allosteric inhibitor</note>
    </ligand>
</feature>
<feature type="binding site" evidence="11">
    <location>
        <position position="54"/>
    </location>
    <ligand>
        <name>L-glutamine</name>
        <dbReference type="ChEBI" id="CHEBI:58359"/>
    </ligand>
</feature>
<dbReference type="UniPathway" id="UPA00159">
    <property type="reaction ID" value="UER00277"/>
</dbReference>
<feature type="active site" evidence="11">
    <location>
        <position position="509"/>
    </location>
</feature>
<dbReference type="PANTHER" id="PTHR11550">
    <property type="entry name" value="CTP SYNTHASE"/>
    <property type="match status" value="1"/>
</dbReference>
<dbReference type="PANTHER" id="PTHR11550:SF0">
    <property type="entry name" value="CTP SYNTHASE-RELATED"/>
    <property type="match status" value="1"/>
</dbReference>
<organism evidence="14 15">
    <name type="scientific">Oscillochloris trichoides DG-6</name>
    <dbReference type="NCBI Taxonomy" id="765420"/>
    <lineage>
        <taxon>Bacteria</taxon>
        <taxon>Bacillati</taxon>
        <taxon>Chloroflexota</taxon>
        <taxon>Chloroflexia</taxon>
        <taxon>Chloroflexales</taxon>
        <taxon>Chloroflexineae</taxon>
        <taxon>Oscillochloridaceae</taxon>
        <taxon>Oscillochloris</taxon>
    </lineage>
</organism>
<comment type="caution">
    <text evidence="11">Lacks conserved residue(s) required for the propagation of feature annotation.</text>
</comment>
<dbReference type="HAMAP" id="MF_01227">
    <property type="entry name" value="PyrG"/>
    <property type="match status" value="1"/>
</dbReference>
<dbReference type="OrthoDB" id="9801107at2"/>
<dbReference type="GO" id="GO:0019856">
    <property type="term" value="P:pyrimidine nucleobase biosynthetic process"/>
    <property type="evidence" value="ECO:0007669"/>
    <property type="project" value="TreeGrafter"/>
</dbReference>
<dbReference type="FunFam" id="3.40.50.880:FF:000002">
    <property type="entry name" value="CTP synthase"/>
    <property type="match status" value="1"/>
</dbReference>
<dbReference type="InterPro" id="IPR027417">
    <property type="entry name" value="P-loop_NTPase"/>
</dbReference>
<feature type="region of interest" description="Amidoligase domain" evidence="11">
    <location>
        <begin position="1"/>
        <end position="267"/>
    </location>
</feature>
<dbReference type="GO" id="GO:0003883">
    <property type="term" value="F:CTP synthase activity"/>
    <property type="evidence" value="ECO:0007669"/>
    <property type="project" value="UniProtKB-UniRule"/>
</dbReference>
<comment type="catalytic activity">
    <reaction evidence="11">
        <text>L-glutamine + H2O = L-glutamate + NH4(+)</text>
        <dbReference type="Rhea" id="RHEA:15889"/>
        <dbReference type="ChEBI" id="CHEBI:15377"/>
        <dbReference type="ChEBI" id="CHEBI:28938"/>
        <dbReference type="ChEBI" id="CHEBI:29985"/>
        <dbReference type="ChEBI" id="CHEBI:58359"/>
    </reaction>
</comment>
<feature type="binding site" evidence="11">
    <location>
        <position position="242"/>
    </location>
    <ligand>
        <name>ATP</name>
        <dbReference type="ChEBI" id="CHEBI:30616"/>
    </ligand>
</feature>
<dbReference type="EC" id="6.3.4.2" evidence="11"/>
<dbReference type="CDD" id="cd03113">
    <property type="entry name" value="CTPS_N"/>
    <property type="match status" value="1"/>
</dbReference>
<feature type="binding site" evidence="11">
    <location>
        <begin position="382"/>
        <end position="385"/>
    </location>
    <ligand>
        <name>L-glutamine</name>
        <dbReference type="ChEBI" id="CHEBI:58359"/>
    </ligand>
</feature>
<gene>
    <name evidence="11" type="primary">pyrG</name>
    <name evidence="14" type="ORF">OSCT_1052</name>
</gene>
<reference evidence="14 15" key="1">
    <citation type="journal article" date="2011" name="J. Bacteriol.">
        <title>Draft genome sequence of the anoxygenic filamentous phototrophic bacterium Oscillochloris trichoides subsp. DG-6.</title>
        <authorList>
            <person name="Kuznetsov B.B."/>
            <person name="Ivanovsky R.N."/>
            <person name="Keppen O.I."/>
            <person name="Sukhacheva M.V."/>
            <person name="Bumazhkin B.K."/>
            <person name="Patutina E.O."/>
            <person name="Beletsky A.V."/>
            <person name="Mardanov A.V."/>
            <person name="Baslerov R.V."/>
            <person name="Panteleeva A.N."/>
            <person name="Kolganova T.V."/>
            <person name="Ravin N.V."/>
            <person name="Skryabin K.G."/>
        </authorList>
    </citation>
    <scope>NUCLEOTIDE SEQUENCE [LARGE SCALE GENOMIC DNA]</scope>
    <source>
        <strain evidence="14 15">DG-6</strain>
    </source>
</reference>
<dbReference type="SUPFAM" id="SSF52540">
    <property type="entry name" value="P-loop containing nucleoside triphosphate hydrolases"/>
    <property type="match status" value="1"/>
</dbReference>
<dbReference type="Pfam" id="PF06418">
    <property type="entry name" value="CTP_synth_N"/>
    <property type="match status" value="1"/>
</dbReference>
<keyword evidence="9 11" id="KW-0665">Pyrimidine biosynthesis</keyword>
<feature type="binding site" evidence="11">
    <location>
        <position position="462"/>
    </location>
    <ligand>
        <name>L-glutamine</name>
        <dbReference type="ChEBI" id="CHEBI:58359"/>
    </ligand>
</feature>
<evidence type="ECO:0000256" key="5">
    <source>
        <dbReference type="ARBA" id="ARBA00022741"/>
    </source>
</evidence>
<feature type="binding site" evidence="11">
    <location>
        <position position="13"/>
    </location>
    <ligand>
        <name>CTP</name>
        <dbReference type="ChEBI" id="CHEBI:37563"/>
        <note>allosteric inhibitor</note>
    </ligand>
</feature>
<dbReference type="InterPro" id="IPR029062">
    <property type="entry name" value="Class_I_gatase-like"/>
</dbReference>
<evidence type="ECO:0000259" key="12">
    <source>
        <dbReference type="Pfam" id="PF00117"/>
    </source>
</evidence>
<dbReference type="InterPro" id="IPR017456">
    <property type="entry name" value="CTP_synthase_N"/>
</dbReference>
<feature type="binding site" evidence="11">
    <location>
        <position position="354"/>
    </location>
    <ligand>
        <name>L-glutamine</name>
        <dbReference type="ChEBI" id="CHEBI:58359"/>
    </ligand>
</feature>
<keyword evidence="5 11" id="KW-0547">Nucleotide-binding</keyword>
<dbReference type="Proteomes" id="UP000054010">
    <property type="component" value="Unassembled WGS sequence"/>
</dbReference>
<keyword evidence="3 11" id="KW-0436">Ligase</keyword>
<dbReference type="Gene3D" id="3.40.50.880">
    <property type="match status" value="1"/>
</dbReference>
<dbReference type="GO" id="GO:0044210">
    <property type="term" value="P:'de novo' CTP biosynthetic process"/>
    <property type="evidence" value="ECO:0007669"/>
    <property type="project" value="UniProtKB-UniRule"/>
</dbReference>
<evidence type="ECO:0000256" key="10">
    <source>
        <dbReference type="ARBA" id="ARBA00047781"/>
    </source>
</evidence>
<name>E1ICK1_9CHLR</name>
<keyword evidence="8 11" id="KW-0315">Glutamine amidotransferase</keyword>
<dbReference type="Pfam" id="PF00117">
    <property type="entry name" value="GATase"/>
    <property type="match status" value="1"/>
</dbReference>
<feature type="binding site" evidence="11">
    <location>
        <begin position="148"/>
        <end position="150"/>
    </location>
    <ligand>
        <name>CTP</name>
        <dbReference type="ChEBI" id="CHEBI:37563"/>
        <note>allosteric inhibitor</note>
    </ligand>
</feature>
<dbReference type="NCBIfam" id="TIGR00337">
    <property type="entry name" value="PyrG"/>
    <property type="match status" value="1"/>
</dbReference>